<dbReference type="WBParaSite" id="MhA1_Contig342.frz3.gene6">
    <property type="protein sequence ID" value="MhA1_Contig342.frz3.gene6"/>
    <property type="gene ID" value="MhA1_Contig342.frz3.gene6"/>
</dbReference>
<keyword evidence="1" id="KW-1133">Transmembrane helix</keyword>
<sequence>MQIIPTSHQSIKYIDEYEDYPDSFFHDQFDESSKIEEVGNCIWQVISSIIPFVSISLTASFIKLMVLVITGNLLLNLVVKAITLEKFHCGQMSDFLTGVIGFTLLFLNSERLELFLPLLLYFLQSFALISSNLIRNNSKGFLCTLFTILFIIIW</sequence>
<organism evidence="2 3">
    <name type="scientific">Meloidogyne hapla</name>
    <name type="common">Root-knot nematode worm</name>
    <dbReference type="NCBI Taxonomy" id="6305"/>
    <lineage>
        <taxon>Eukaryota</taxon>
        <taxon>Metazoa</taxon>
        <taxon>Ecdysozoa</taxon>
        <taxon>Nematoda</taxon>
        <taxon>Chromadorea</taxon>
        <taxon>Rhabditida</taxon>
        <taxon>Tylenchina</taxon>
        <taxon>Tylenchomorpha</taxon>
        <taxon>Tylenchoidea</taxon>
        <taxon>Meloidogynidae</taxon>
        <taxon>Meloidogyninae</taxon>
        <taxon>Meloidogyne</taxon>
    </lineage>
</organism>
<dbReference type="AlphaFoldDB" id="A0A1I8BNA2"/>
<name>A0A1I8BNA2_MELHA</name>
<keyword evidence="1" id="KW-0812">Transmembrane</keyword>
<evidence type="ECO:0000313" key="3">
    <source>
        <dbReference type="WBParaSite" id="MhA1_Contig342.frz3.gene6"/>
    </source>
</evidence>
<proteinExistence type="predicted"/>
<accession>A0A1I8BNA2</accession>
<reference evidence="3" key="1">
    <citation type="submission" date="2016-11" db="UniProtKB">
        <authorList>
            <consortium name="WormBaseParasite"/>
        </authorList>
    </citation>
    <scope>IDENTIFICATION</scope>
</reference>
<evidence type="ECO:0000313" key="2">
    <source>
        <dbReference type="Proteomes" id="UP000095281"/>
    </source>
</evidence>
<protein>
    <submittedName>
        <fullName evidence="3">Uncharacterized protein</fullName>
    </submittedName>
</protein>
<dbReference type="Proteomes" id="UP000095281">
    <property type="component" value="Unplaced"/>
</dbReference>
<keyword evidence="1" id="KW-0472">Membrane</keyword>
<keyword evidence="2" id="KW-1185">Reference proteome</keyword>
<evidence type="ECO:0000256" key="1">
    <source>
        <dbReference type="SAM" id="Phobius"/>
    </source>
</evidence>
<feature type="transmembrane region" description="Helical" evidence="1">
    <location>
        <begin position="114"/>
        <end position="134"/>
    </location>
</feature>
<feature type="transmembrane region" description="Helical" evidence="1">
    <location>
        <begin position="49"/>
        <end position="75"/>
    </location>
</feature>